<dbReference type="EC" id="3.1.26.5" evidence="7"/>
<dbReference type="Proteomes" id="UP000280668">
    <property type="component" value="Unassembled WGS sequence"/>
</dbReference>
<dbReference type="InterPro" id="IPR014721">
    <property type="entry name" value="Ribsml_uS5_D2-typ_fold_subgr"/>
</dbReference>
<keyword evidence="2" id="KW-0819">tRNA processing</keyword>
<dbReference type="InterPro" id="IPR020539">
    <property type="entry name" value="RNase_P_CS"/>
</dbReference>
<dbReference type="GO" id="GO:0030677">
    <property type="term" value="C:ribonuclease P complex"/>
    <property type="evidence" value="ECO:0007669"/>
    <property type="project" value="TreeGrafter"/>
</dbReference>
<dbReference type="GO" id="GO:0004526">
    <property type="term" value="F:ribonuclease P activity"/>
    <property type="evidence" value="ECO:0007669"/>
    <property type="project" value="UniProtKB-UniRule"/>
</dbReference>
<reference evidence="8 9" key="1">
    <citation type="submission" date="2018-11" db="EMBL/GenBank/DDBJ databases">
        <title>Sequencing the genomes of 1000 actinobacteria strains.</title>
        <authorList>
            <person name="Klenk H.-P."/>
        </authorList>
    </citation>
    <scope>NUCLEOTIDE SEQUENCE [LARGE SCALE GENOMIC DNA]</scope>
    <source>
        <strain evidence="8 9">DSM 11294</strain>
    </source>
</reference>
<dbReference type="GO" id="GO:0042781">
    <property type="term" value="F:3'-tRNA processing endoribonuclease activity"/>
    <property type="evidence" value="ECO:0007669"/>
    <property type="project" value="TreeGrafter"/>
</dbReference>
<evidence type="ECO:0000256" key="7">
    <source>
        <dbReference type="NCBIfam" id="TIGR00188"/>
    </source>
</evidence>
<dbReference type="GO" id="GO:0000049">
    <property type="term" value="F:tRNA binding"/>
    <property type="evidence" value="ECO:0007669"/>
    <property type="project" value="InterPro"/>
</dbReference>
<dbReference type="InterPro" id="IPR000100">
    <property type="entry name" value="RNase_P"/>
</dbReference>
<dbReference type="PROSITE" id="PS00648">
    <property type="entry name" value="RIBONUCLEASE_P"/>
    <property type="match status" value="1"/>
</dbReference>
<evidence type="ECO:0000256" key="1">
    <source>
        <dbReference type="ARBA" id="ARBA00002663"/>
    </source>
</evidence>
<dbReference type="InterPro" id="IPR020568">
    <property type="entry name" value="Ribosomal_Su5_D2-typ_SF"/>
</dbReference>
<evidence type="ECO:0000256" key="3">
    <source>
        <dbReference type="ARBA" id="ARBA00022722"/>
    </source>
</evidence>
<accession>A0A3N2BCD7</accession>
<evidence type="ECO:0000256" key="2">
    <source>
        <dbReference type="ARBA" id="ARBA00022694"/>
    </source>
</evidence>
<keyword evidence="3" id="KW-0540">Nuclease</keyword>
<evidence type="ECO:0000256" key="4">
    <source>
        <dbReference type="ARBA" id="ARBA00022759"/>
    </source>
</evidence>
<protein>
    <recommendedName>
        <fullName evidence="7">Ribonuclease P protein component</fullName>
        <ecNumber evidence="7">3.1.26.5</ecNumber>
    </recommendedName>
</protein>
<dbReference type="AlphaFoldDB" id="A0A3N2BCD7"/>
<dbReference type="NCBIfam" id="TIGR00188">
    <property type="entry name" value="rnpA"/>
    <property type="match status" value="1"/>
</dbReference>
<dbReference type="SUPFAM" id="SSF54211">
    <property type="entry name" value="Ribosomal protein S5 domain 2-like"/>
    <property type="match status" value="1"/>
</dbReference>
<name>A0A3N2BCD7_9MICO</name>
<sequence>MVHLQEPTSEPQQPALVGFVVSKAVGGAVQRNQVKRRLRHLMRERLSAVGAGARIVVRALPAARGASTAELAADLDRALNSAQRRRR</sequence>
<gene>
    <name evidence="8" type="ORF">EDD31_1297</name>
</gene>
<keyword evidence="5" id="KW-0378">Hydrolase</keyword>
<evidence type="ECO:0000313" key="8">
    <source>
        <dbReference type="EMBL" id="ROR72933.1"/>
    </source>
</evidence>
<dbReference type="PANTHER" id="PTHR33992">
    <property type="entry name" value="RIBONUCLEASE P PROTEIN COMPONENT"/>
    <property type="match status" value="1"/>
</dbReference>
<dbReference type="Pfam" id="PF00825">
    <property type="entry name" value="Ribonuclease_P"/>
    <property type="match status" value="1"/>
</dbReference>
<dbReference type="PANTHER" id="PTHR33992:SF1">
    <property type="entry name" value="RIBONUCLEASE P PROTEIN COMPONENT"/>
    <property type="match status" value="1"/>
</dbReference>
<comment type="function">
    <text evidence="1">RNaseP catalyzes the removal of the 5'-leader sequence from pre-tRNA to produce the mature 5'-terminus. It can also cleave other RNA substrates such as 4.5S RNA. The protein component plays an auxiliary but essential role in vivo by binding to the 5'-leader sequence and broadening the substrate specificity of the ribozyme.</text>
</comment>
<comment type="caution">
    <text evidence="8">The sequence shown here is derived from an EMBL/GenBank/DDBJ whole genome shotgun (WGS) entry which is preliminary data.</text>
</comment>
<dbReference type="EMBL" id="RKHK01000001">
    <property type="protein sequence ID" value="ROR72933.1"/>
    <property type="molecule type" value="Genomic_DNA"/>
</dbReference>
<dbReference type="Gene3D" id="3.30.230.10">
    <property type="match status" value="1"/>
</dbReference>
<evidence type="ECO:0000256" key="5">
    <source>
        <dbReference type="ARBA" id="ARBA00022801"/>
    </source>
</evidence>
<evidence type="ECO:0000256" key="6">
    <source>
        <dbReference type="ARBA" id="ARBA00022884"/>
    </source>
</evidence>
<keyword evidence="9" id="KW-1185">Reference proteome</keyword>
<keyword evidence="4" id="KW-0255">Endonuclease</keyword>
<keyword evidence="6" id="KW-0694">RNA-binding</keyword>
<proteinExistence type="predicted"/>
<evidence type="ECO:0000313" key="9">
    <source>
        <dbReference type="Proteomes" id="UP000280668"/>
    </source>
</evidence>
<organism evidence="8 9">
    <name type="scientific">Bogoriella caseilytica</name>
    <dbReference type="NCBI Taxonomy" id="56055"/>
    <lineage>
        <taxon>Bacteria</taxon>
        <taxon>Bacillati</taxon>
        <taxon>Actinomycetota</taxon>
        <taxon>Actinomycetes</taxon>
        <taxon>Micrococcales</taxon>
        <taxon>Bogoriellaceae</taxon>
        <taxon>Bogoriella</taxon>
    </lineage>
</organism>